<accession>A0ABT3EKX4</accession>
<comment type="caution">
    <text evidence="1">The sequence shown here is derived from an EMBL/GenBank/DDBJ whole genome shotgun (WGS) entry which is preliminary data.</text>
</comment>
<evidence type="ECO:0008006" key="3">
    <source>
        <dbReference type="Google" id="ProtNLM"/>
    </source>
</evidence>
<organism evidence="1 2">
    <name type="scientific">Flavobacterium lacisediminis</name>
    <dbReference type="NCBI Taxonomy" id="2989705"/>
    <lineage>
        <taxon>Bacteria</taxon>
        <taxon>Pseudomonadati</taxon>
        <taxon>Bacteroidota</taxon>
        <taxon>Flavobacteriia</taxon>
        <taxon>Flavobacteriales</taxon>
        <taxon>Flavobacteriaceae</taxon>
        <taxon>Flavobacterium</taxon>
    </lineage>
</organism>
<sequence length="294" mass="34631">MKGIILKISEIKVLALKISFFVIFTLFGLQVNAQEIKTEVDAVSFLDKMPKNYFITETTKRLDGLEVETFYQCEGYVIENEYLILFLKEIDDVENKGKLTHLMLNLLDSLKMDKITKKNNESYFAKYISYKNYKITCGCAKCDIESETTKFIKNLRKECNENLDKFYTSFNILKLNFNASEKAEEKLIKFRDEYIKLGRNREITEEQRKFIIQANVANDAKDYVNALLLYRKAIDVNKFSYPNAYFNMALILAHSGYYYQATYAMKAYLILMPDAEDARKAQDKIYEWEMYVKY</sequence>
<gene>
    <name evidence="1" type="ORF">OJ995_13415</name>
</gene>
<dbReference type="SUPFAM" id="SSF48452">
    <property type="entry name" value="TPR-like"/>
    <property type="match status" value="1"/>
</dbReference>
<dbReference type="RefSeq" id="WP_264369903.1">
    <property type="nucleotide sequence ID" value="NZ_JAPCIO010000019.1"/>
</dbReference>
<evidence type="ECO:0000313" key="1">
    <source>
        <dbReference type="EMBL" id="MCW1149222.1"/>
    </source>
</evidence>
<dbReference type="Gene3D" id="1.25.40.10">
    <property type="entry name" value="Tetratricopeptide repeat domain"/>
    <property type="match status" value="1"/>
</dbReference>
<evidence type="ECO:0000313" key="2">
    <source>
        <dbReference type="Proteomes" id="UP001165677"/>
    </source>
</evidence>
<keyword evidence="2" id="KW-1185">Reference proteome</keyword>
<protein>
    <recommendedName>
        <fullName evidence="3">Tetratricopeptide repeat protein</fullName>
    </recommendedName>
</protein>
<dbReference type="Proteomes" id="UP001165677">
    <property type="component" value="Unassembled WGS sequence"/>
</dbReference>
<reference evidence="1" key="1">
    <citation type="submission" date="2022-10" db="EMBL/GenBank/DDBJ databases">
        <title>Flavobacterium sp. nov., a bacterium isolated from lake sediment.</title>
        <authorList>
            <person name="Qu J.-H."/>
        </authorList>
    </citation>
    <scope>NUCLEOTIDE SEQUENCE</scope>
    <source>
        <strain evidence="1">TH16-21</strain>
    </source>
</reference>
<dbReference type="EMBL" id="JAPCIO010000019">
    <property type="protein sequence ID" value="MCW1149222.1"/>
    <property type="molecule type" value="Genomic_DNA"/>
</dbReference>
<name>A0ABT3EKX4_9FLAO</name>
<proteinExistence type="predicted"/>
<dbReference type="InterPro" id="IPR011990">
    <property type="entry name" value="TPR-like_helical_dom_sf"/>
</dbReference>